<reference evidence="5 6" key="2">
    <citation type="submission" date="2017-06" db="EMBL/GenBank/DDBJ databases">
        <authorList>
            <person name="Varghese N."/>
            <person name="Submissions S."/>
        </authorList>
    </citation>
    <scope>NUCLEOTIDE SEQUENCE [LARGE SCALE GENOMIC DNA]</scope>
    <source>
        <strain evidence="5 6">RLD-1</strain>
    </source>
</reference>
<dbReference type="InterPro" id="IPR016181">
    <property type="entry name" value="Acyl_CoA_acyltransferase"/>
</dbReference>
<dbReference type="Proteomes" id="UP000199693">
    <property type="component" value="Unassembled WGS sequence"/>
</dbReference>
<proteinExistence type="predicted"/>
<protein>
    <submittedName>
        <fullName evidence="4">Acetyltransferase, GNAT family</fullName>
    </submittedName>
</protein>
<evidence type="ECO:0000256" key="1">
    <source>
        <dbReference type="ARBA" id="ARBA00022679"/>
    </source>
</evidence>
<keyword evidence="1 4" id="KW-0808">Transferase</keyword>
<dbReference type="EMBL" id="FZPC01000058">
    <property type="protein sequence ID" value="SNT56454.1"/>
    <property type="molecule type" value="Genomic_DNA"/>
</dbReference>
<gene>
    <name evidence="4" type="ORF">SAMN05216189_10772</name>
    <name evidence="5" type="ORF">SAMN06295949_1582</name>
</gene>
<name>A0A239NQ00_9PSED</name>
<evidence type="ECO:0000313" key="4">
    <source>
        <dbReference type="EMBL" id="SDL16395.1"/>
    </source>
</evidence>
<feature type="domain" description="N-acetyltransferase" evidence="3">
    <location>
        <begin position="3"/>
        <end position="150"/>
    </location>
</feature>
<evidence type="ECO:0000313" key="5">
    <source>
        <dbReference type="EMBL" id="SNT56454.1"/>
    </source>
</evidence>
<dbReference type="AlphaFoldDB" id="A0A239NQ00"/>
<evidence type="ECO:0000259" key="3">
    <source>
        <dbReference type="PROSITE" id="PS51186"/>
    </source>
</evidence>
<dbReference type="GO" id="GO:0016747">
    <property type="term" value="F:acyltransferase activity, transferring groups other than amino-acyl groups"/>
    <property type="evidence" value="ECO:0007669"/>
    <property type="project" value="InterPro"/>
</dbReference>
<evidence type="ECO:0000313" key="6">
    <source>
        <dbReference type="Proteomes" id="UP000198309"/>
    </source>
</evidence>
<dbReference type="CDD" id="cd04301">
    <property type="entry name" value="NAT_SF"/>
    <property type="match status" value="1"/>
</dbReference>
<dbReference type="EMBL" id="FNEC01000077">
    <property type="protein sequence ID" value="SDL16395.1"/>
    <property type="molecule type" value="Genomic_DNA"/>
</dbReference>
<dbReference type="SUPFAM" id="SSF55729">
    <property type="entry name" value="Acyl-CoA N-acyltransferases (Nat)"/>
    <property type="match status" value="1"/>
</dbReference>
<dbReference type="Pfam" id="PF13673">
    <property type="entry name" value="Acetyltransf_10"/>
    <property type="match status" value="1"/>
</dbReference>
<reference evidence="4 7" key="1">
    <citation type="submission" date="2016-10" db="EMBL/GenBank/DDBJ databases">
        <authorList>
            <person name="de Groot N.N."/>
        </authorList>
    </citation>
    <scope>NUCLEOTIDE SEQUENCE [LARGE SCALE GENOMIC DNA]</scope>
    <source>
        <strain evidence="4 7">CCM 7361</strain>
    </source>
</reference>
<keyword evidence="6" id="KW-1185">Reference proteome</keyword>
<sequence>MECQIRPARADDAGAISRVIIAALRYSNAQDYPPDVIEEVVKHFSPEKVTELLQRRSVLVAMREDSVVATVGLEGDVVRSLFVDPRHQFQGVGRCLMAMIESQARSEGVEVLRVPSSLTAEAFYRRLGYEVVREVMQGEERTLVMQRHLGPPNP</sequence>
<evidence type="ECO:0000313" key="7">
    <source>
        <dbReference type="Proteomes" id="UP000199693"/>
    </source>
</evidence>
<accession>A0A239NQ00</accession>
<dbReference type="Proteomes" id="UP000198309">
    <property type="component" value="Unassembled WGS sequence"/>
</dbReference>
<dbReference type="PANTHER" id="PTHR43877">
    <property type="entry name" value="AMINOALKYLPHOSPHONATE N-ACETYLTRANSFERASE-RELATED-RELATED"/>
    <property type="match status" value="1"/>
</dbReference>
<dbReference type="RefSeq" id="WP_089394910.1">
    <property type="nucleotide sequence ID" value="NZ_FNEC01000077.1"/>
</dbReference>
<dbReference type="InterPro" id="IPR000182">
    <property type="entry name" value="GNAT_dom"/>
</dbReference>
<dbReference type="Gene3D" id="3.40.630.30">
    <property type="match status" value="1"/>
</dbReference>
<organism evidence="4 7">
    <name type="scientific">Pseudomonas delhiensis</name>
    <dbReference type="NCBI Taxonomy" id="366289"/>
    <lineage>
        <taxon>Bacteria</taxon>
        <taxon>Pseudomonadati</taxon>
        <taxon>Pseudomonadota</taxon>
        <taxon>Gammaproteobacteria</taxon>
        <taxon>Pseudomonadales</taxon>
        <taxon>Pseudomonadaceae</taxon>
        <taxon>Pseudomonas</taxon>
    </lineage>
</organism>
<evidence type="ECO:0000256" key="2">
    <source>
        <dbReference type="ARBA" id="ARBA00023315"/>
    </source>
</evidence>
<dbReference type="PROSITE" id="PS51186">
    <property type="entry name" value="GNAT"/>
    <property type="match status" value="1"/>
</dbReference>
<keyword evidence="2" id="KW-0012">Acyltransferase</keyword>
<dbReference type="InterPro" id="IPR050832">
    <property type="entry name" value="Bact_Acetyltransf"/>
</dbReference>
<dbReference type="PANTHER" id="PTHR43877:SF1">
    <property type="entry name" value="ACETYLTRANSFERASE"/>
    <property type="match status" value="1"/>
</dbReference>